<comment type="caution">
    <text evidence="2">The sequence shown here is derived from an EMBL/GenBank/DDBJ whole genome shotgun (WGS) entry which is preliminary data.</text>
</comment>
<dbReference type="SUPFAM" id="SSF56601">
    <property type="entry name" value="beta-lactamase/transpeptidase-like"/>
    <property type="match status" value="1"/>
</dbReference>
<dbReference type="Pfam" id="PF00144">
    <property type="entry name" value="Beta-lactamase"/>
    <property type="match status" value="1"/>
</dbReference>
<dbReference type="InterPro" id="IPR050789">
    <property type="entry name" value="Diverse_Enzym_Activities"/>
</dbReference>
<evidence type="ECO:0000313" key="2">
    <source>
        <dbReference type="EMBL" id="MFC3230758.1"/>
    </source>
</evidence>
<reference evidence="3" key="1">
    <citation type="journal article" date="2019" name="Int. J. Syst. Evol. Microbiol.">
        <title>The Global Catalogue of Microorganisms (GCM) 10K type strain sequencing project: providing services to taxonomists for standard genome sequencing and annotation.</title>
        <authorList>
            <consortium name="The Broad Institute Genomics Platform"/>
            <consortium name="The Broad Institute Genome Sequencing Center for Infectious Disease"/>
            <person name="Wu L."/>
            <person name="Ma J."/>
        </authorList>
    </citation>
    <scope>NUCLEOTIDE SEQUENCE [LARGE SCALE GENOMIC DNA]</scope>
    <source>
        <strain evidence="3">KCTC 42964</strain>
    </source>
</reference>
<proteinExistence type="predicted"/>
<keyword evidence="3" id="KW-1185">Reference proteome</keyword>
<dbReference type="InterPro" id="IPR012338">
    <property type="entry name" value="Beta-lactam/transpept-like"/>
</dbReference>
<organism evidence="2 3">
    <name type="scientific">Marinibaculum pumilum</name>
    <dbReference type="NCBI Taxonomy" id="1766165"/>
    <lineage>
        <taxon>Bacteria</taxon>
        <taxon>Pseudomonadati</taxon>
        <taxon>Pseudomonadota</taxon>
        <taxon>Alphaproteobacteria</taxon>
        <taxon>Rhodospirillales</taxon>
        <taxon>Rhodospirillaceae</taxon>
        <taxon>Marinibaculum</taxon>
    </lineage>
</organism>
<evidence type="ECO:0000259" key="1">
    <source>
        <dbReference type="Pfam" id="PF00144"/>
    </source>
</evidence>
<protein>
    <submittedName>
        <fullName evidence="2">Serine hydrolase domain-containing protein</fullName>
        <ecNumber evidence="2">3.-.-.-</ecNumber>
    </submittedName>
</protein>
<dbReference type="EC" id="3.-.-.-" evidence="2"/>
<dbReference type="Proteomes" id="UP001595528">
    <property type="component" value="Unassembled WGS sequence"/>
</dbReference>
<dbReference type="PANTHER" id="PTHR43283">
    <property type="entry name" value="BETA-LACTAMASE-RELATED"/>
    <property type="match status" value="1"/>
</dbReference>
<dbReference type="GO" id="GO:0016787">
    <property type="term" value="F:hydrolase activity"/>
    <property type="evidence" value="ECO:0007669"/>
    <property type="project" value="UniProtKB-KW"/>
</dbReference>
<dbReference type="InterPro" id="IPR001466">
    <property type="entry name" value="Beta-lactam-related"/>
</dbReference>
<dbReference type="Gene3D" id="3.40.710.10">
    <property type="entry name" value="DD-peptidase/beta-lactamase superfamily"/>
    <property type="match status" value="1"/>
</dbReference>
<gene>
    <name evidence="2" type="ORF">ACFOGJ_26155</name>
</gene>
<evidence type="ECO:0000313" key="3">
    <source>
        <dbReference type="Proteomes" id="UP001595528"/>
    </source>
</evidence>
<feature type="domain" description="Beta-lactamase-related" evidence="1">
    <location>
        <begin position="5"/>
        <end position="367"/>
    </location>
</feature>
<keyword evidence="2" id="KW-0378">Hydrolase</keyword>
<dbReference type="PANTHER" id="PTHR43283:SF3">
    <property type="entry name" value="BETA-LACTAMASE FAMILY PROTEIN (AFU_ORTHOLOGUE AFUA_5G07500)"/>
    <property type="match status" value="1"/>
</dbReference>
<sequence length="378" mass="40069">MNLLQDAIEADIAAGTYDGAVTIVAQGGNVLYRAAQGFADRRAGRPLAGDSVFPLFSIAKSYTAVTVLQMVERGRCRLNQPVADVVPAFGARGKQNATIGQLLCHMAGVGPGFPAVDFAHLGDLEKVVAAVCDSPPVSVPGTAVSYAPMMAHAVAAEVVRRLDGGTRRFREIMAEGIFRPLGLADTTLGMRADLVPRAVTMRKADDSPGLFDLDGLVTYGEALLDPENDWEIPAGGIMASAGDVFRFAEALRGGGCLDGDPASRILSPAMLAFATANHTGDLPNDLWHYARSLKGWPIFPANLGLGFFLRGQGMIPTYFGHLASPGTFGGLGAGSTLFWVDPARDMTFVCLTTGVMEEANSCERFQRLSDAAIAQFWR</sequence>
<name>A0ABV7L8R1_9PROT</name>
<accession>A0ABV7L8R1</accession>
<dbReference type="EMBL" id="JBHRTR010000048">
    <property type="protein sequence ID" value="MFC3230758.1"/>
    <property type="molecule type" value="Genomic_DNA"/>
</dbReference>
<dbReference type="RefSeq" id="WP_379906203.1">
    <property type="nucleotide sequence ID" value="NZ_JBHRTR010000048.1"/>
</dbReference>